<feature type="domain" description="HTH cro/C1-type" evidence="2">
    <location>
        <begin position="15"/>
        <end position="69"/>
    </location>
</feature>
<dbReference type="CDD" id="cd00093">
    <property type="entry name" value="HTH_XRE"/>
    <property type="match status" value="1"/>
</dbReference>
<evidence type="ECO:0000256" key="1">
    <source>
        <dbReference type="ARBA" id="ARBA00023125"/>
    </source>
</evidence>
<dbReference type="EMBL" id="FNFL01000002">
    <property type="protein sequence ID" value="SDJ97533.1"/>
    <property type="molecule type" value="Genomic_DNA"/>
</dbReference>
<evidence type="ECO:0000313" key="4">
    <source>
        <dbReference type="Proteomes" id="UP000198694"/>
    </source>
</evidence>
<dbReference type="OrthoDB" id="2902611at2"/>
<accession>A0A1G8Y495</accession>
<evidence type="ECO:0000313" key="3">
    <source>
        <dbReference type="EMBL" id="SDJ97533.1"/>
    </source>
</evidence>
<dbReference type="AlphaFoldDB" id="A0A1G8Y495"/>
<dbReference type="PANTHER" id="PTHR46797:SF1">
    <property type="entry name" value="METHYLPHOSPHONATE SYNTHASE"/>
    <property type="match status" value="1"/>
</dbReference>
<dbReference type="InterPro" id="IPR001387">
    <property type="entry name" value="Cro/C1-type_HTH"/>
</dbReference>
<organism evidence="3 4">
    <name type="scientific">Sediminibacillus albus</name>
    <dbReference type="NCBI Taxonomy" id="407036"/>
    <lineage>
        <taxon>Bacteria</taxon>
        <taxon>Bacillati</taxon>
        <taxon>Bacillota</taxon>
        <taxon>Bacilli</taxon>
        <taxon>Bacillales</taxon>
        <taxon>Bacillaceae</taxon>
        <taxon>Sediminibacillus</taxon>
    </lineage>
</organism>
<reference evidence="3 4" key="1">
    <citation type="submission" date="2016-10" db="EMBL/GenBank/DDBJ databases">
        <authorList>
            <person name="de Groot N.N."/>
        </authorList>
    </citation>
    <scope>NUCLEOTIDE SEQUENCE [LARGE SCALE GENOMIC DNA]</scope>
    <source>
        <strain evidence="3 4">CGMCC 1.6502</strain>
    </source>
</reference>
<keyword evidence="1" id="KW-0238">DNA-binding</keyword>
<dbReference type="Pfam" id="PF01381">
    <property type="entry name" value="HTH_3"/>
    <property type="match status" value="1"/>
</dbReference>
<evidence type="ECO:0000259" key="2">
    <source>
        <dbReference type="PROSITE" id="PS50943"/>
    </source>
</evidence>
<dbReference type="GO" id="GO:0003700">
    <property type="term" value="F:DNA-binding transcription factor activity"/>
    <property type="evidence" value="ECO:0007669"/>
    <property type="project" value="TreeGrafter"/>
</dbReference>
<dbReference type="PROSITE" id="PS50943">
    <property type="entry name" value="HTH_CROC1"/>
    <property type="match status" value="1"/>
</dbReference>
<dbReference type="InterPro" id="IPR050807">
    <property type="entry name" value="TransReg_Diox_bact_type"/>
</dbReference>
<sequence length="90" mass="10692">MEEKLVFKKSFGKCLRQKRTESKLTLQQLGLKADLDDNYIGKIERGQKIPSVYIFTKLSESLDLNLQYFLHEVKEEMESELSSKKWQRLH</sequence>
<dbReference type="STRING" id="407036.SAMN05216243_1393"/>
<dbReference type="InterPro" id="IPR010982">
    <property type="entry name" value="Lambda_DNA-bd_dom_sf"/>
</dbReference>
<dbReference type="PANTHER" id="PTHR46797">
    <property type="entry name" value="HTH-TYPE TRANSCRIPTIONAL REGULATOR"/>
    <property type="match status" value="1"/>
</dbReference>
<dbReference type="SUPFAM" id="SSF47413">
    <property type="entry name" value="lambda repressor-like DNA-binding domains"/>
    <property type="match status" value="1"/>
</dbReference>
<dbReference type="RefSeq" id="WP_093212461.1">
    <property type="nucleotide sequence ID" value="NZ_FNFL01000002.1"/>
</dbReference>
<gene>
    <name evidence="3" type="ORF">SAMN05216243_1393</name>
</gene>
<dbReference type="GO" id="GO:0003677">
    <property type="term" value="F:DNA binding"/>
    <property type="evidence" value="ECO:0007669"/>
    <property type="project" value="UniProtKB-KW"/>
</dbReference>
<dbReference type="SMART" id="SM00530">
    <property type="entry name" value="HTH_XRE"/>
    <property type="match status" value="1"/>
</dbReference>
<proteinExistence type="predicted"/>
<protein>
    <submittedName>
        <fullName evidence="3">Helix-turn-helix</fullName>
    </submittedName>
</protein>
<dbReference type="Gene3D" id="1.10.260.40">
    <property type="entry name" value="lambda repressor-like DNA-binding domains"/>
    <property type="match status" value="1"/>
</dbReference>
<name>A0A1G8Y495_9BACI</name>
<dbReference type="Proteomes" id="UP000198694">
    <property type="component" value="Unassembled WGS sequence"/>
</dbReference>
<keyword evidence="4" id="KW-1185">Reference proteome</keyword>
<dbReference type="GO" id="GO:0005829">
    <property type="term" value="C:cytosol"/>
    <property type="evidence" value="ECO:0007669"/>
    <property type="project" value="TreeGrafter"/>
</dbReference>